<evidence type="ECO:0000256" key="1">
    <source>
        <dbReference type="ARBA" id="ARBA00006432"/>
    </source>
</evidence>
<dbReference type="Pfam" id="PF13193">
    <property type="entry name" value="AMP-binding_C"/>
    <property type="match status" value="1"/>
</dbReference>
<dbReference type="STRING" id="342002.BST15_11515"/>
<keyword evidence="2 11" id="KW-0436">Ligase</keyword>
<dbReference type="InterPro" id="IPR050237">
    <property type="entry name" value="ATP-dep_AMP-bd_enzyme"/>
</dbReference>
<dbReference type="EC" id="6.2.1.3" evidence="3"/>
<dbReference type="OrthoDB" id="9803968at2"/>
<dbReference type="PANTHER" id="PTHR43767">
    <property type="entry name" value="LONG-CHAIN-FATTY-ACID--COA LIGASE"/>
    <property type="match status" value="1"/>
</dbReference>
<evidence type="ECO:0000256" key="8">
    <source>
        <dbReference type="ARBA" id="ARBA00083882"/>
    </source>
</evidence>
<evidence type="ECO:0000259" key="9">
    <source>
        <dbReference type="Pfam" id="PF00501"/>
    </source>
</evidence>
<evidence type="ECO:0000256" key="5">
    <source>
        <dbReference type="ARBA" id="ARBA00069710"/>
    </source>
</evidence>
<name>A0A0F5MYI3_9MYCO</name>
<dbReference type="Gene3D" id="3.30.300.30">
    <property type="match status" value="1"/>
</dbReference>
<dbReference type="EMBL" id="LASW01000023">
    <property type="protein sequence ID" value="KKB99863.1"/>
    <property type="molecule type" value="Genomic_DNA"/>
</dbReference>
<dbReference type="Gene3D" id="3.40.50.12780">
    <property type="entry name" value="N-terminal domain of ligase-like"/>
    <property type="match status" value="1"/>
</dbReference>
<evidence type="ECO:0000256" key="4">
    <source>
        <dbReference type="ARBA" id="ARBA00036813"/>
    </source>
</evidence>
<dbReference type="PROSITE" id="PS00455">
    <property type="entry name" value="AMP_BINDING"/>
    <property type="match status" value="1"/>
</dbReference>
<gene>
    <name evidence="12" type="ORF">BST15_11515</name>
    <name evidence="11" type="ORF">WR43_07715</name>
</gene>
<accession>A0A0F5MYI3</accession>
<comment type="caution">
    <text evidence="11">The sequence shown here is derived from an EMBL/GenBank/DDBJ whole genome shotgun (WGS) entry which is preliminary data.</text>
</comment>
<dbReference type="PATRIC" id="fig|342002.3.peg.149"/>
<dbReference type="InterPro" id="IPR000873">
    <property type="entry name" value="AMP-dep_synth/lig_dom"/>
</dbReference>
<protein>
    <recommendedName>
        <fullName evidence="5">Long-chain-fatty-acid--CoA ligase FadD13</fullName>
        <ecNumber evidence="3">6.2.1.3</ecNumber>
    </recommendedName>
    <alternativeName>
        <fullName evidence="6">Fatty acyl-CoA ligase</fullName>
    </alternativeName>
    <alternativeName>
        <fullName evidence="8">Fatty acyl-CoA synthetase</fullName>
    </alternativeName>
    <alternativeName>
        <fullName evidence="7">Very-long-chain fatty-acyl-CoA synthetase</fullName>
    </alternativeName>
</protein>
<reference evidence="11" key="2">
    <citation type="submission" date="2015-04" db="EMBL/GenBank/DDBJ databases">
        <title>Genome sequence of Mycobacterium arupense strain GUC1.</title>
        <authorList>
            <person name="Greninger A.L."/>
            <person name="Cunningham G."/>
            <person name="Chiu C.Y."/>
            <person name="Miller S."/>
        </authorList>
    </citation>
    <scope>NUCLEOTIDE SEQUENCE</scope>
    <source>
        <strain evidence="11">GUC1</strain>
    </source>
</reference>
<dbReference type="EMBL" id="MVHH01000020">
    <property type="protein sequence ID" value="OQZ96892.1"/>
    <property type="molecule type" value="Genomic_DNA"/>
</dbReference>
<evidence type="ECO:0000259" key="10">
    <source>
        <dbReference type="Pfam" id="PF13193"/>
    </source>
</evidence>
<dbReference type="AlphaFoldDB" id="A0A0F5MYI3"/>
<dbReference type="InterPro" id="IPR025110">
    <property type="entry name" value="AMP-bd_C"/>
</dbReference>
<feature type="domain" description="AMP-dependent synthetase/ligase" evidence="9">
    <location>
        <begin position="23"/>
        <end position="398"/>
    </location>
</feature>
<evidence type="ECO:0000256" key="3">
    <source>
        <dbReference type="ARBA" id="ARBA00026121"/>
    </source>
</evidence>
<reference evidence="13" key="1">
    <citation type="submission" date="2015-04" db="EMBL/GenBank/DDBJ databases">
        <title>Genome sequence of Mycobacterium arupense GUC1.</title>
        <authorList>
            <person name="Greninger A.L."/>
            <person name="Cunningham G."/>
            <person name="Chiu C.Y."/>
            <person name="Miller S."/>
        </authorList>
    </citation>
    <scope>NUCLEOTIDE SEQUENCE [LARGE SCALE GENOMIC DNA]</scope>
    <source>
        <strain evidence="13">GUC1</strain>
    </source>
</reference>
<feature type="domain" description="AMP-binding enzyme C-terminal" evidence="10">
    <location>
        <begin position="446"/>
        <end position="521"/>
    </location>
</feature>
<dbReference type="InterPro" id="IPR020845">
    <property type="entry name" value="AMP-binding_CS"/>
</dbReference>
<organism evidence="11 13">
    <name type="scientific">Mycolicibacter arupensis</name>
    <dbReference type="NCBI Taxonomy" id="342002"/>
    <lineage>
        <taxon>Bacteria</taxon>
        <taxon>Bacillati</taxon>
        <taxon>Actinomycetota</taxon>
        <taxon>Actinomycetes</taxon>
        <taxon>Mycobacteriales</taxon>
        <taxon>Mycobacteriaceae</taxon>
        <taxon>Mycolicibacter</taxon>
    </lineage>
</organism>
<dbReference type="GO" id="GO:0004467">
    <property type="term" value="F:long-chain fatty acid-CoA ligase activity"/>
    <property type="evidence" value="ECO:0007669"/>
    <property type="project" value="UniProtKB-EC"/>
</dbReference>
<dbReference type="Proteomes" id="UP000034416">
    <property type="component" value="Unassembled WGS sequence"/>
</dbReference>
<keyword evidence="14" id="KW-1185">Reference proteome</keyword>
<comment type="catalytic activity">
    <reaction evidence="4">
        <text>a long-chain fatty acid + ATP + CoA = a long-chain fatty acyl-CoA + AMP + diphosphate</text>
        <dbReference type="Rhea" id="RHEA:15421"/>
        <dbReference type="ChEBI" id="CHEBI:30616"/>
        <dbReference type="ChEBI" id="CHEBI:33019"/>
        <dbReference type="ChEBI" id="CHEBI:57287"/>
        <dbReference type="ChEBI" id="CHEBI:57560"/>
        <dbReference type="ChEBI" id="CHEBI:83139"/>
        <dbReference type="ChEBI" id="CHEBI:456215"/>
        <dbReference type="EC" id="6.2.1.3"/>
    </reaction>
</comment>
<comment type="similarity">
    <text evidence="1">Belongs to the ATP-dependent AMP-binding enzyme family.</text>
</comment>
<evidence type="ECO:0000313" key="11">
    <source>
        <dbReference type="EMBL" id="KKB99863.1"/>
    </source>
</evidence>
<dbReference type="RefSeq" id="WP_046188993.1">
    <property type="nucleotide sequence ID" value="NZ_JACKUJ010000046.1"/>
</dbReference>
<dbReference type="SUPFAM" id="SSF56801">
    <property type="entry name" value="Acetyl-CoA synthetase-like"/>
    <property type="match status" value="1"/>
</dbReference>
<dbReference type="Proteomes" id="UP000192327">
    <property type="component" value="Unassembled WGS sequence"/>
</dbReference>
<dbReference type="InterPro" id="IPR045851">
    <property type="entry name" value="AMP-bd_C_sf"/>
</dbReference>
<dbReference type="InterPro" id="IPR042099">
    <property type="entry name" value="ANL_N_sf"/>
</dbReference>
<sequence>MRSTMQHWPLTVGAILNHVTAVHGARTVTTMGDDGYRVTTYRELGQQVGRLANALRRIGITGDQRVATFMWNNTEHLAAYLAVPAMGAVLHTLNIRLFAEQIVFIANEAQDQVVLVDASLIPLLAPVLGQLDTVHTVIVVGDGDTAPLAAAGKTVLDYDALLAAESDEFDWPVIDENSAAAMCYTSGTTGNPKGVVYSHRSSYLHAMAGCTTNGTAIGAIDCVLPIVPMFHANAWGLPYSALMAGADLAMPDRHLDAASLVGLIESQRATIAGAVPTIWNDVMHYLEREPGHDISSLRLVACGGSAVPVSLMQAFEQRHGVHVRQLWGMTETSPMATMAWPPPGTPAEQHWVLRGTQGRPVCGVETRIVDDEDQVLPNDGESVGELEVRGAWITGAYYLGQDESKFSSGWLRTGDVGRIDQQGFITLTDRAKDVIKSGGEWISSVELENELIGHPDVVEAAVVGVPDERWQERPLAVVVARSGATVTGAELRNFLSNKVVRWWLPERWTFIEAIPRTSVGKYDKKTIRARYAEGHYQVSEVHD</sequence>
<dbReference type="FunFam" id="3.30.300.30:FF:000008">
    <property type="entry name" value="2,3-dihydroxybenzoate-AMP ligase"/>
    <property type="match status" value="1"/>
</dbReference>
<evidence type="ECO:0000313" key="13">
    <source>
        <dbReference type="Proteomes" id="UP000034416"/>
    </source>
</evidence>
<evidence type="ECO:0000256" key="2">
    <source>
        <dbReference type="ARBA" id="ARBA00022598"/>
    </source>
</evidence>
<dbReference type="Pfam" id="PF00501">
    <property type="entry name" value="AMP-binding"/>
    <property type="match status" value="1"/>
</dbReference>
<evidence type="ECO:0000256" key="6">
    <source>
        <dbReference type="ARBA" id="ARBA00076959"/>
    </source>
</evidence>
<proteinExistence type="inferred from homology"/>
<evidence type="ECO:0000313" key="14">
    <source>
        <dbReference type="Proteomes" id="UP000192327"/>
    </source>
</evidence>
<reference evidence="12 14" key="3">
    <citation type="submission" date="2016-12" db="EMBL/GenBank/DDBJ databases">
        <title>The new phylogeny of genus Mycobacterium.</title>
        <authorList>
            <person name="Tortoli E."/>
            <person name="Trovato A."/>
            <person name="Cirillo D.M."/>
        </authorList>
    </citation>
    <scope>NUCLEOTIDE SEQUENCE [LARGE SCALE GENOMIC DNA]</scope>
    <source>
        <strain evidence="12 14">DSM 44942</strain>
    </source>
</reference>
<dbReference type="CDD" id="cd12119">
    <property type="entry name" value="ttLC_FACS_AlkK_like"/>
    <property type="match status" value="1"/>
</dbReference>
<dbReference type="PANTHER" id="PTHR43767:SF11">
    <property type="entry name" value="MEDIUM-CHAIN-FATTY-ACID--COA LIGASE"/>
    <property type="match status" value="1"/>
</dbReference>
<dbReference type="NCBIfam" id="NF004837">
    <property type="entry name" value="PRK06187.1"/>
    <property type="match status" value="1"/>
</dbReference>
<evidence type="ECO:0000256" key="7">
    <source>
        <dbReference type="ARBA" id="ARBA00080667"/>
    </source>
</evidence>
<evidence type="ECO:0000313" key="12">
    <source>
        <dbReference type="EMBL" id="OQZ96892.1"/>
    </source>
</evidence>